<protein>
    <submittedName>
        <fullName evidence="2">Receptor expression-enhancing protein</fullName>
    </submittedName>
</protein>
<name>A0AC34RTG2_9BILA</name>
<dbReference type="WBParaSite" id="JU765_v2.g9998.t1">
    <property type="protein sequence ID" value="JU765_v2.g9998.t1"/>
    <property type="gene ID" value="JU765_v2.g9998"/>
</dbReference>
<proteinExistence type="predicted"/>
<dbReference type="Proteomes" id="UP000887576">
    <property type="component" value="Unplaced"/>
</dbReference>
<evidence type="ECO:0000313" key="2">
    <source>
        <dbReference type="WBParaSite" id="JU765_v2.g9998.t1"/>
    </source>
</evidence>
<accession>A0AC34RTG2</accession>
<reference evidence="2" key="1">
    <citation type="submission" date="2022-11" db="UniProtKB">
        <authorList>
            <consortium name="WormBaseParasite"/>
        </authorList>
    </citation>
    <scope>IDENTIFICATION</scope>
</reference>
<organism evidence="1 2">
    <name type="scientific">Panagrolaimus sp. JU765</name>
    <dbReference type="NCBI Taxonomy" id="591449"/>
    <lineage>
        <taxon>Eukaryota</taxon>
        <taxon>Metazoa</taxon>
        <taxon>Ecdysozoa</taxon>
        <taxon>Nematoda</taxon>
        <taxon>Chromadorea</taxon>
        <taxon>Rhabditida</taxon>
        <taxon>Tylenchina</taxon>
        <taxon>Panagrolaimomorpha</taxon>
        <taxon>Panagrolaimoidea</taxon>
        <taxon>Panagrolaimidae</taxon>
        <taxon>Panagrolaimus</taxon>
    </lineage>
</organism>
<evidence type="ECO:0000313" key="1">
    <source>
        <dbReference type="Proteomes" id="UP000887576"/>
    </source>
</evidence>
<sequence length="427" mass="46951">MVSFVFLVLLGVCPVIADPIRLWDAKWAEKFAPKSYDRPDSYRAHPETDSLQAKFDAINYSPQGMKDLAELGDLVGAAEPETLSLIRPYYSIVDMSANGNKQGMGSYLHVLPDEEMGDKPIYSVGGSLSGGIEPSGAKSGYMGRCLREKKAKRGLSFLRFVSKSKPVETLKPLEVLAANPSAALAVIDSVKEQLISQDTQTTAVETAKDAVSIKARAEVGTIPATASKADEAIFAKEGELPLSDAKSTDTTSDPLDTINSHVLSVLYETENDRWVHFWKVIEEATLWKRESITYAVGSVVAGLLIFLNLGDFVTFATGVVYPSIATYQLLSPPTRGPGPSEELQHHWFRYWSIYALVSSIDVLLSKLCGFVPTYQFCKVFLLLGVAYPEWNMSRMIYDALVAPVVKFMSKFVSKYVIGKDVALKMID</sequence>